<keyword evidence="13" id="KW-0460">Magnesium</keyword>
<dbReference type="PROSITE" id="PS50142">
    <property type="entry name" value="RNASE_3_2"/>
    <property type="match status" value="2"/>
</dbReference>
<evidence type="ECO:0000256" key="19">
    <source>
        <dbReference type="ARBA" id="ARBA00056187"/>
    </source>
</evidence>
<sequence>MEGGKKSSSQEGAKKDPRNIARKYQLDLCKKALSENVIVYLGTGCGKTHIAVLLMYELGHLIRKPSTNICVFLAPTVPLVRQQAMVIENSTDFKVQSYVGHRKHLKDHNEWSNEINEIEVLVMTPQILLHNLRHCFIKMELITLLVFDECHHAQAQTRHPYAQIMKEFYKTGTTNCPRIFGMTASPIIGKGWSNPLNYTKCINSLENLLDAKVYSVDDNEELESIIASPDVKLYFYGPVDHSESTFISSCCKKLDALKQQYSCMLRKRLGDSVEQLKKIKSLWKIHDNLIFCLENIGLYGAIKAVKILSNSEESQLSGSKKVESDNYECVVHNFLDKAASVLSFNICDDGSSSDSLSVDTLEEPFCSQKLSLLIGILSTYRLKENTKCIIFVKRIIVARALACILRSLKSLEFWKCDFLVGYHSGLKNMSRRKMNAIVEKFSSGKVNLLVATNVAEEGLDIQTCCLVIRFDLPETVASFIQSRGRARMQKSDFVFLLERGNELDEKLLGDFMSGEHVMNNEIICRSSDATFENLDEAIYKVDHTGASISTACSISLLHRYCSKLPQDKYFTPTPKFFFIQDRDGTICRLILPPNAPFRQVDSLPCASKDEAKRVSCLKACMELHERGSLSDFLLPGFSNAKSNGSVIHSADSINSEDENLRELYEMLVPTVLKGPLPNFEEKIKLYFYYVRFIPIPDDRKYRAFGLFLKAPLPKEAEAVEVDLHLARGRIVKSGFIYCGMVTFGKEEIFLAINFQEMFLKIILDRSEYFDDTIVLGKNDISLSSTFYILLPVMEQRYGENRTIDWTTVKRCLSSPAFVQRASYERCLMGSNTLELFNGRVNASDVLNSLIFVPHNQLFFFIDGLLHETNANSQKGDGDTTYAEYYKSRFGVQLSYPEQPLLKAKQLFLLRNLLHNRIQEITEIREMEEHFVELPPELCSLKIVGFSKDIGSSLSVLPSLMHRLENLLVATELKEVLSASFSEASDIRADIILEALTTERCMERYSLERFEVLGDAFLKYVVGRHSFLSFDGLDEGQLTGKRSSLVNNTHLYELAIKSNLQVYIRDESFEPSQYFPLGRSCPKICNVETESTNHSCAIEDGTVILDVKCTKSHRWLYRKTIADSVEAIVGAFLVESGFRAAILFLNWIGMQVNFELFDVNKALEGSKINLSLTEIVDIKALEDALGYTFKHRGLLLQAFVHPSYSSHPGGCYQKLEFLGDAVLEYLITSYLYSVYPDLKPGQITDLRSVAVNNNSFAHLAVRWGFHRYLIKDSKSLTDAVNKFEKLVLVSNQQMDLVEESKCPKVLGDIVESYIGAMLLDTGFNLREVWKMMMTLLEPVLTFNCLYLNPVRELRELCQHKNFILGLPDPVKENNSYLVKVEVDTGDSQFTTTALNRNSKAGRRVAAQGALLKLKGLGYKHKNKTLEEILKTTRKREPELIGFDEDPLEIRRPDVGIIPRDNSLNQETPANLFCLDKENAIDKADKWEESQQKAEAGDYFGNKKATESDQGIQSDIQNKKSAKSRLLEICAANYWSPPLFRCCSEEGPSHLRNFTFVVTVEVVGPTCTILECYGESRPQKKAAQDHAAQGALWYLERLGYILRS</sequence>
<dbReference type="PROSITE" id="PS51194">
    <property type="entry name" value="HELICASE_CTER"/>
    <property type="match status" value="1"/>
</dbReference>
<evidence type="ECO:0000256" key="14">
    <source>
        <dbReference type="ARBA" id="ARBA00022884"/>
    </source>
</evidence>
<comment type="caution">
    <text evidence="28">The sequence shown here is derived from an EMBL/GenBank/DDBJ whole genome shotgun (WGS) entry which is preliminary data.</text>
</comment>
<name>A0AAP0BGD3_9ASPA</name>
<comment type="cofactor">
    <cofactor evidence="1">
        <name>Mn(2+)</name>
        <dbReference type="ChEBI" id="CHEBI:29035"/>
    </cofactor>
</comment>
<dbReference type="Pfam" id="PF00271">
    <property type="entry name" value="Helicase_C"/>
    <property type="match status" value="1"/>
</dbReference>
<feature type="domain" description="PAZ" evidence="24">
    <location>
        <begin position="813"/>
        <end position="942"/>
    </location>
</feature>
<dbReference type="InterPro" id="IPR036085">
    <property type="entry name" value="PAZ_dom_sf"/>
</dbReference>
<dbReference type="GO" id="GO:0004525">
    <property type="term" value="F:ribonuclease III activity"/>
    <property type="evidence" value="ECO:0007669"/>
    <property type="project" value="InterPro"/>
</dbReference>
<dbReference type="Gene3D" id="3.30.160.380">
    <property type="entry name" value="Dicer dimerisation domain"/>
    <property type="match status" value="1"/>
</dbReference>
<dbReference type="SMART" id="SM00490">
    <property type="entry name" value="HELICc"/>
    <property type="match status" value="1"/>
</dbReference>
<keyword evidence="29" id="KW-1185">Reference proteome</keyword>
<dbReference type="Gene3D" id="3.40.50.300">
    <property type="entry name" value="P-loop containing nucleotide triphosphate hydrolases"/>
    <property type="match status" value="2"/>
</dbReference>
<evidence type="ECO:0000256" key="16">
    <source>
        <dbReference type="ARBA" id="ARBA00023211"/>
    </source>
</evidence>
<comment type="subunit">
    <text evidence="4">May interact with ARGONAUTE1 or PINHEAD through their common PAZ domains.</text>
</comment>
<dbReference type="PROSITE" id="PS50137">
    <property type="entry name" value="DS_RBD"/>
    <property type="match status" value="1"/>
</dbReference>
<accession>A0AAP0BGD3</accession>
<comment type="function">
    <text evidence="19">Probably involved in the RNA silencing pathway. May cleave double-stranded RNA to produce short 21-24 nucleotides (nt) RNAs which target the selective destruction of complementary RNAs.</text>
</comment>
<dbReference type="InterPro" id="IPR038248">
    <property type="entry name" value="Dicer_dimer_sf"/>
</dbReference>
<dbReference type="Pfam" id="PF14709">
    <property type="entry name" value="DND1_DSRM"/>
    <property type="match status" value="1"/>
</dbReference>
<dbReference type="Gene3D" id="2.170.260.10">
    <property type="entry name" value="paz domain"/>
    <property type="match status" value="1"/>
</dbReference>
<dbReference type="GO" id="GO:0003723">
    <property type="term" value="F:RNA binding"/>
    <property type="evidence" value="ECO:0007669"/>
    <property type="project" value="UniProtKB-UniRule"/>
</dbReference>
<keyword evidence="12" id="KW-0067">ATP-binding</keyword>
<evidence type="ECO:0000256" key="17">
    <source>
        <dbReference type="ARBA" id="ARBA00023242"/>
    </source>
</evidence>
<dbReference type="GO" id="GO:0010267">
    <property type="term" value="P:ta-siRNA processing"/>
    <property type="evidence" value="ECO:0007669"/>
    <property type="project" value="UniProtKB-ARBA"/>
</dbReference>
<keyword evidence="16" id="KW-0464">Manganese</keyword>
<feature type="domain" description="RNase III" evidence="23">
    <location>
        <begin position="969"/>
        <end position="1136"/>
    </location>
</feature>
<evidence type="ECO:0000259" key="24">
    <source>
        <dbReference type="PROSITE" id="PS50821"/>
    </source>
</evidence>
<evidence type="ECO:0008006" key="30">
    <source>
        <dbReference type="Google" id="ProtNLM"/>
    </source>
</evidence>
<dbReference type="FunFam" id="1.10.1520.10:FF:000004">
    <property type="entry name" value="Endoribonuclease dicer-like 1"/>
    <property type="match status" value="1"/>
</dbReference>
<evidence type="ECO:0000256" key="6">
    <source>
        <dbReference type="ARBA" id="ARBA00022723"/>
    </source>
</evidence>
<dbReference type="FunFam" id="3.30.160.380:FF:000001">
    <property type="entry name" value="Endoribonuclease dicer-like 1"/>
    <property type="match status" value="1"/>
</dbReference>
<reference evidence="28 29" key="1">
    <citation type="journal article" date="2022" name="Nat. Plants">
        <title>Genomes of leafy and leafless Platanthera orchids illuminate the evolution of mycoheterotrophy.</title>
        <authorList>
            <person name="Li M.H."/>
            <person name="Liu K.W."/>
            <person name="Li Z."/>
            <person name="Lu H.C."/>
            <person name="Ye Q.L."/>
            <person name="Zhang D."/>
            <person name="Wang J.Y."/>
            <person name="Li Y.F."/>
            <person name="Zhong Z.M."/>
            <person name="Liu X."/>
            <person name="Yu X."/>
            <person name="Liu D.K."/>
            <person name="Tu X.D."/>
            <person name="Liu B."/>
            <person name="Hao Y."/>
            <person name="Liao X.Y."/>
            <person name="Jiang Y.T."/>
            <person name="Sun W.H."/>
            <person name="Chen J."/>
            <person name="Chen Y.Q."/>
            <person name="Ai Y."/>
            <person name="Zhai J.W."/>
            <person name="Wu S.S."/>
            <person name="Zhou Z."/>
            <person name="Hsiao Y.Y."/>
            <person name="Wu W.L."/>
            <person name="Chen Y.Y."/>
            <person name="Lin Y.F."/>
            <person name="Hsu J.L."/>
            <person name="Li C.Y."/>
            <person name="Wang Z.W."/>
            <person name="Zhao X."/>
            <person name="Zhong W.Y."/>
            <person name="Ma X.K."/>
            <person name="Ma L."/>
            <person name="Huang J."/>
            <person name="Chen G.Z."/>
            <person name="Huang M.Z."/>
            <person name="Huang L."/>
            <person name="Peng D.H."/>
            <person name="Luo Y.B."/>
            <person name="Zou S.Q."/>
            <person name="Chen S.P."/>
            <person name="Lan S."/>
            <person name="Tsai W.C."/>
            <person name="Van de Peer Y."/>
            <person name="Liu Z.J."/>
        </authorList>
    </citation>
    <scope>NUCLEOTIDE SEQUENCE [LARGE SCALE GENOMIC DNA]</scope>
    <source>
        <strain evidence="28">Lor287</strain>
    </source>
</reference>
<dbReference type="InterPro" id="IPR027417">
    <property type="entry name" value="P-loop_NTPase"/>
</dbReference>
<evidence type="ECO:0000256" key="20">
    <source>
        <dbReference type="PROSITE-ProRule" id="PRU00657"/>
    </source>
</evidence>
<dbReference type="EMBL" id="JBBWWQ010000010">
    <property type="protein sequence ID" value="KAK8936486.1"/>
    <property type="molecule type" value="Genomic_DNA"/>
</dbReference>
<dbReference type="InterPro" id="IPR003100">
    <property type="entry name" value="PAZ_dom"/>
</dbReference>
<evidence type="ECO:0000256" key="9">
    <source>
        <dbReference type="ARBA" id="ARBA00022759"/>
    </source>
</evidence>
<feature type="domain" description="RNase III" evidence="23">
    <location>
        <begin position="1177"/>
        <end position="1321"/>
    </location>
</feature>
<evidence type="ECO:0000256" key="15">
    <source>
        <dbReference type="ARBA" id="ARBA00023158"/>
    </source>
</evidence>
<evidence type="ECO:0000259" key="25">
    <source>
        <dbReference type="PROSITE" id="PS51192"/>
    </source>
</evidence>
<evidence type="ECO:0000256" key="8">
    <source>
        <dbReference type="ARBA" id="ARBA00022741"/>
    </source>
</evidence>
<keyword evidence="5" id="KW-0540">Nuclease</keyword>
<feature type="region of interest" description="Disordered" evidence="21">
    <location>
        <begin position="1490"/>
        <end position="1513"/>
    </location>
</feature>
<dbReference type="InterPro" id="IPR000999">
    <property type="entry name" value="RNase_III_dom"/>
</dbReference>
<feature type="domain" description="Helicase ATP-binding" evidence="25">
    <location>
        <begin position="28"/>
        <end position="187"/>
    </location>
</feature>
<dbReference type="SMART" id="SM00949">
    <property type="entry name" value="PAZ"/>
    <property type="match status" value="1"/>
</dbReference>
<dbReference type="PROSITE" id="PS51327">
    <property type="entry name" value="DICER_DSRBF"/>
    <property type="match status" value="1"/>
</dbReference>
<protein>
    <recommendedName>
        <fullName evidence="30">Dicer-like protein 4</fullName>
    </recommendedName>
</protein>
<dbReference type="Proteomes" id="UP001418222">
    <property type="component" value="Unassembled WGS sequence"/>
</dbReference>
<gene>
    <name evidence="28" type="ORF">KSP39_PZI011743</name>
</gene>
<organism evidence="28 29">
    <name type="scientific">Platanthera zijinensis</name>
    <dbReference type="NCBI Taxonomy" id="2320716"/>
    <lineage>
        <taxon>Eukaryota</taxon>
        <taxon>Viridiplantae</taxon>
        <taxon>Streptophyta</taxon>
        <taxon>Embryophyta</taxon>
        <taxon>Tracheophyta</taxon>
        <taxon>Spermatophyta</taxon>
        <taxon>Magnoliopsida</taxon>
        <taxon>Liliopsida</taxon>
        <taxon>Asparagales</taxon>
        <taxon>Orchidaceae</taxon>
        <taxon>Orchidoideae</taxon>
        <taxon>Orchideae</taxon>
        <taxon>Orchidinae</taxon>
        <taxon>Platanthera</taxon>
    </lineage>
</organism>
<evidence type="ECO:0000256" key="21">
    <source>
        <dbReference type="SAM" id="MobiDB-lite"/>
    </source>
</evidence>
<dbReference type="Pfam" id="PF03368">
    <property type="entry name" value="Dicer_dimer"/>
    <property type="match status" value="1"/>
</dbReference>
<dbReference type="InterPro" id="IPR011545">
    <property type="entry name" value="DEAD/DEAH_box_helicase_dom"/>
</dbReference>
<evidence type="ECO:0000256" key="12">
    <source>
        <dbReference type="ARBA" id="ARBA00022840"/>
    </source>
</evidence>
<dbReference type="GO" id="GO:0004386">
    <property type="term" value="F:helicase activity"/>
    <property type="evidence" value="ECO:0007669"/>
    <property type="project" value="UniProtKB-KW"/>
</dbReference>
<dbReference type="Pfam" id="PF00270">
    <property type="entry name" value="DEAD"/>
    <property type="match status" value="1"/>
</dbReference>
<dbReference type="SUPFAM" id="SSF54768">
    <property type="entry name" value="dsRNA-binding domain-like"/>
    <property type="match status" value="2"/>
</dbReference>
<keyword evidence="6" id="KW-0479">Metal-binding</keyword>
<evidence type="ECO:0000259" key="27">
    <source>
        <dbReference type="PROSITE" id="PS51327"/>
    </source>
</evidence>
<evidence type="ECO:0000256" key="2">
    <source>
        <dbReference type="ARBA" id="ARBA00001946"/>
    </source>
</evidence>
<dbReference type="GO" id="GO:0005524">
    <property type="term" value="F:ATP binding"/>
    <property type="evidence" value="ECO:0007669"/>
    <property type="project" value="UniProtKB-KW"/>
</dbReference>
<dbReference type="InterPro" id="IPR014001">
    <property type="entry name" value="Helicase_ATP-bd"/>
</dbReference>
<evidence type="ECO:0000313" key="28">
    <source>
        <dbReference type="EMBL" id="KAK8936486.1"/>
    </source>
</evidence>
<evidence type="ECO:0000256" key="3">
    <source>
        <dbReference type="ARBA" id="ARBA00004123"/>
    </source>
</evidence>
<dbReference type="PANTHER" id="PTHR14950">
    <property type="entry name" value="DICER-RELATED"/>
    <property type="match status" value="1"/>
</dbReference>
<evidence type="ECO:0000256" key="4">
    <source>
        <dbReference type="ARBA" id="ARBA00011499"/>
    </source>
</evidence>
<keyword evidence="8" id="KW-0547">Nucleotide-binding</keyword>
<dbReference type="GO" id="GO:0046872">
    <property type="term" value="F:metal ion binding"/>
    <property type="evidence" value="ECO:0007669"/>
    <property type="project" value="UniProtKB-KW"/>
</dbReference>
<dbReference type="Gene3D" id="3.30.160.20">
    <property type="match status" value="1"/>
</dbReference>
<comment type="subcellular location">
    <subcellularLocation>
        <location evidence="3">Nucleus</location>
    </subcellularLocation>
</comment>
<feature type="domain" description="Dicer dsRNA-binding fold" evidence="27">
    <location>
        <begin position="553"/>
        <end position="643"/>
    </location>
</feature>
<dbReference type="GO" id="GO:0005634">
    <property type="term" value="C:nucleus"/>
    <property type="evidence" value="ECO:0007669"/>
    <property type="project" value="UniProtKB-SubCell"/>
</dbReference>
<evidence type="ECO:0000256" key="5">
    <source>
        <dbReference type="ARBA" id="ARBA00022722"/>
    </source>
</evidence>
<keyword evidence="10" id="KW-0378">Hydrolase</keyword>
<dbReference type="PANTHER" id="PTHR14950:SF15">
    <property type="entry name" value="DICER-LIKE PROTEIN 4"/>
    <property type="match status" value="1"/>
</dbReference>
<dbReference type="PROSITE" id="PS50821">
    <property type="entry name" value="PAZ"/>
    <property type="match status" value="1"/>
</dbReference>
<feature type="domain" description="Helicase C-terminal" evidence="26">
    <location>
        <begin position="375"/>
        <end position="535"/>
    </location>
</feature>
<dbReference type="Pfam" id="PF02170">
    <property type="entry name" value="PAZ"/>
    <property type="match status" value="1"/>
</dbReference>
<keyword evidence="9" id="KW-0255">Endonuclease</keyword>
<dbReference type="PROSITE" id="PS51192">
    <property type="entry name" value="HELICASE_ATP_BIND_1"/>
    <property type="match status" value="1"/>
</dbReference>
<dbReference type="InterPro" id="IPR014720">
    <property type="entry name" value="dsRBD_dom"/>
</dbReference>
<proteinExistence type="inferred from homology"/>
<dbReference type="InterPro" id="IPR005034">
    <property type="entry name" value="Dicer_dimerisation"/>
</dbReference>
<dbReference type="SUPFAM" id="SSF101690">
    <property type="entry name" value="PAZ domain"/>
    <property type="match status" value="1"/>
</dbReference>
<dbReference type="FunFam" id="3.40.50.300:FF:000705">
    <property type="entry name" value="Endoribonuclease dicer-like protein"/>
    <property type="match status" value="1"/>
</dbReference>
<evidence type="ECO:0000259" key="26">
    <source>
        <dbReference type="PROSITE" id="PS51194"/>
    </source>
</evidence>
<evidence type="ECO:0000256" key="18">
    <source>
        <dbReference type="ARBA" id="ARBA00035116"/>
    </source>
</evidence>
<dbReference type="SUPFAM" id="SSF52540">
    <property type="entry name" value="P-loop containing nucleoside triphosphate hydrolases"/>
    <property type="match status" value="1"/>
</dbReference>
<dbReference type="PROSITE" id="PS00517">
    <property type="entry name" value="RNASE_3_1"/>
    <property type="match status" value="1"/>
</dbReference>
<dbReference type="GO" id="GO:0005737">
    <property type="term" value="C:cytoplasm"/>
    <property type="evidence" value="ECO:0007669"/>
    <property type="project" value="TreeGrafter"/>
</dbReference>
<evidence type="ECO:0000256" key="11">
    <source>
        <dbReference type="ARBA" id="ARBA00022806"/>
    </source>
</evidence>
<keyword evidence="14 20" id="KW-0694">RNA-binding</keyword>
<dbReference type="CDD" id="cd00593">
    <property type="entry name" value="RIBOc"/>
    <property type="match status" value="2"/>
</dbReference>
<keyword evidence="7" id="KW-0677">Repeat</keyword>
<evidence type="ECO:0000256" key="10">
    <source>
        <dbReference type="ARBA" id="ARBA00022801"/>
    </source>
</evidence>
<keyword evidence="15" id="KW-0943">RNA-mediated gene silencing</keyword>
<evidence type="ECO:0000259" key="23">
    <source>
        <dbReference type="PROSITE" id="PS50142"/>
    </source>
</evidence>
<evidence type="ECO:0000313" key="29">
    <source>
        <dbReference type="Proteomes" id="UP001418222"/>
    </source>
</evidence>
<evidence type="ECO:0000256" key="1">
    <source>
        <dbReference type="ARBA" id="ARBA00001936"/>
    </source>
</evidence>
<dbReference type="InterPro" id="IPR001650">
    <property type="entry name" value="Helicase_C-like"/>
</dbReference>
<dbReference type="SUPFAM" id="SSF69065">
    <property type="entry name" value="RNase III domain-like"/>
    <property type="match status" value="2"/>
</dbReference>
<evidence type="ECO:0000259" key="22">
    <source>
        <dbReference type="PROSITE" id="PS50137"/>
    </source>
</evidence>
<dbReference type="FunFam" id="3.40.50.300:FF:000420">
    <property type="entry name" value="Endoribonuclease dicer-like 1"/>
    <property type="match status" value="1"/>
</dbReference>
<dbReference type="SMART" id="SM00535">
    <property type="entry name" value="RIBOc"/>
    <property type="match status" value="2"/>
</dbReference>
<dbReference type="InterPro" id="IPR036389">
    <property type="entry name" value="RNase_III_sf"/>
</dbReference>
<dbReference type="Pfam" id="PF00636">
    <property type="entry name" value="Ribonuclease_3"/>
    <property type="match status" value="2"/>
</dbReference>
<dbReference type="CDD" id="cd18034">
    <property type="entry name" value="DEXHc_dicer"/>
    <property type="match status" value="1"/>
</dbReference>
<keyword evidence="11" id="KW-0347">Helicase</keyword>
<dbReference type="Gene3D" id="1.10.1520.10">
    <property type="entry name" value="Ribonuclease III domain"/>
    <property type="match status" value="2"/>
</dbReference>
<dbReference type="SMART" id="SM00358">
    <property type="entry name" value="DSRM"/>
    <property type="match status" value="2"/>
</dbReference>
<comment type="cofactor">
    <cofactor evidence="2">
        <name>Mg(2+)</name>
        <dbReference type="ChEBI" id="CHEBI:18420"/>
    </cofactor>
</comment>
<feature type="domain" description="DRBM" evidence="22">
    <location>
        <begin position="1519"/>
        <end position="1595"/>
    </location>
</feature>
<comment type="similarity">
    <text evidence="18 20">Belongs to the helicase family. Dicer subfamily.</text>
</comment>
<dbReference type="SMART" id="SM00487">
    <property type="entry name" value="DEXDc"/>
    <property type="match status" value="1"/>
</dbReference>
<evidence type="ECO:0000256" key="13">
    <source>
        <dbReference type="ARBA" id="ARBA00022842"/>
    </source>
</evidence>
<keyword evidence="17" id="KW-0539">Nucleus</keyword>
<evidence type="ECO:0000256" key="7">
    <source>
        <dbReference type="ARBA" id="ARBA00022737"/>
    </source>
</evidence>